<dbReference type="Proteomes" id="UP000198793">
    <property type="component" value="Unassembled WGS sequence"/>
</dbReference>
<dbReference type="Pfam" id="PF04268">
    <property type="entry name" value="SoxG"/>
    <property type="match status" value="1"/>
</dbReference>
<dbReference type="RefSeq" id="WP_090668808.1">
    <property type="nucleotide sequence ID" value="NZ_FNIT01000001.1"/>
</dbReference>
<keyword evidence="2" id="KW-1185">Reference proteome</keyword>
<evidence type="ECO:0000313" key="1">
    <source>
        <dbReference type="EMBL" id="SDN67725.1"/>
    </source>
</evidence>
<reference evidence="1 2" key="1">
    <citation type="submission" date="2016-10" db="EMBL/GenBank/DDBJ databases">
        <authorList>
            <person name="de Groot N.N."/>
        </authorList>
    </citation>
    <scope>NUCLEOTIDE SEQUENCE [LARGE SCALE GENOMIC DNA]</scope>
    <source>
        <strain evidence="2">L7-484,KACC 16230,DSM 25025</strain>
    </source>
</reference>
<evidence type="ECO:0000313" key="2">
    <source>
        <dbReference type="Proteomes" id="UP000198793"/>
    </source>
</evidence>
<proteinExistence type="predicted"/>
<dbReference type="Gene3D" id="3.30.70.1520">
    <property type="entry name" value="Heterotetrameric sarcosine oxidase"/>
    <property type="match status" value="1"/>
</dbReference>
<sequence>MLEPASPLDALDAAPLRTPRLQVAAEPIALRLSLRLRDEAAVDRLGAALGLALPREACRAADGADASALWLGPDEWLLVSRAEAAKVLAARAAEAIGDTPHSLVDVSHRSVTLRVEGADAALALNAFCPLDLGLAAFPPGAVTRTVLGKTEIVLWREAPDRFLVDVWRSFAPYALGLLREEARSLAA</sequence>
<protein>
    <submittedName>
        <fullName evidence="1">Sarcosine oxidase subunit gamma</fullName>
    </submittedName>
</protein>
<dbReference type="EMBL" id="FNIT01000001">
    <property type="protein sequence ID" value="SDN67725.1"/>
    <property type="molecule type" value="Genomic_DNA"/>
</dbReference>
<name>A0A1H0DC41_9HYPH</name>
<dbReference type="SUPFAM" id="SSF103025">
    <property type="entry name" value="Folate-binding domain"/>
    <property type="match status" value="1"/>
</dbReference>
<dbReference type="STRING" id="1166073.SAMN05192530_101702"/>
<gene>
    <name evidence="1" type="ORF">SAMN05192530_101702</name>
</gene>
<dbReference type="OrthoDB" id="9814782at2"/>
<dbReference type="AlphaFoldDB" id="A0A1H0DC41"/>
<organism evidence="1 2">
    <name type="scientific">Aureimonas jatrophae</name>
    <dbReference type="NCBI Taxonomy" id="1166073"/>
    <lineage>
        <taxon>Bacteria</taxon>
        <taxon>Pseudomonadati</taxon>
        <taxon>Pseudomonadota</taxon>
        <taxon>Alphaproteobacteria</taxon>
        <taxon>Hyphomicrobiales</taxon>
        <taxon>Aurantimonadaceae</taxon>
        <taxon>Aureimonas</taxon>
    </lineage>
</organism>
<dbReference type="Gene3D" id="3.30.1360.120">
    <property type="entry name" value="Probable tRNA modification gtpase trme, domain 1"/>
    <property type="match status" value="1"/>
</dbReference>
<accession>A0A1H0DC41</accession>
<dbReference type="InterPro" id="IPR007375">
    <property type="entry name" value="SoxG"/>
</dbReference>
<dbReference type="InterPro" id="IPR027266">
    <property type="entry name" value="TrmE/GcvT-like"/>
</dbReference>